<evidence type="ECO:0000259" key="4">
    <source>
        <dbReference type="Pfam" id="PF01551"/>
    </source>
</evidence>
<evidence type="ECO:0000256" key="1">
    <source>
        <dbReference type="ARBA" id="ARBA00022729"/>
    </source>
</evidence>
<evidence type="ECO:0000313" key="5">
    <source>
        <dbReference type="EMBL" id="MDP9860939.1"/>
    </source>
</evidence>
<dbReference type="Gene3D" id="2.70.70.10">
    <property type="entry name" value="Glucose Permease (Domain IIA)"/>
    <property type="match status" value="1"/>
</dbReference>
<dbReference type="GO" id="GO:0016787">
    <property type="term" value="F:hydrolase activity"/>
    <property type="evidence" value="ECO:0007669"/>
    <property type="project" value="UniProtKB-KW"/>
</dbReference>
<accession>A0ABT9QVF0</accession>
<feature type="chain" id="PRO_5047021411" evidence="3">
    <location>
        <begin position="31"/>
        <end position="246"/>
    </location>
</feature>
<name>A0ABT9QVF0_9ACTN</name>
<keyword evidence="6" id="KW-1185">Reference proteome</keyword>
<dbReference type="PANTHER" id="PTHR21666">
    <property type="entry name" value="PEPTIDASE-RELATED"/>
    <property type="match status" value="1"/>
</dbReference>
<evidence type="ECO:0000313" key="6">
    <source>
        <dbReference type="Proteomes" id="UP001230426"/>
    </source>
</evidence>
<dbReference type="CDD" id="cd12797">
    <property type="entry name" value="M23_peptidase"/>
    <property type="match status" value="1"/>
</dbReference>
<evidence type="ECO:0000256" key="3">
    <source>
        <dbReference type="SAM" id="SignalP"/>
    </source>
</evidence>
<dbReference type="Pfam" id="PF01551">
    <property type="entry name" value="Peptidase_M23"/>
    <property type="match status" value="1"/>
</dbReference>
<dbReference type="EMBL" id="JAUSRB010000001">
    <property type="protein sequence ID" value="MDP9860939.1"/>
    <property type="molecule type" value="Genomic_DNA"/>
</dbReference>
<protein>
    <submittedName>
        <fullName evidence="5">Murein DD-endopeptidase MepM/ murein hydrolase activator NlpD</fullName>
    </submittedName>
</protein>
<feature type="region of interest" description="Disordered" evidence="2">
    <location>
        <begin position="33"/>
        <end position="69"/>
    </location>
</feature>
<sequence>MNPLRALGIRASLPALLTALLSAAPGAAGAHNPIGRDGITAQGGTIDPSTQGSAGGPRSAMTQDGPIGPIGPVSWVSRVSRVSPIGGSGAPEPWARWDWPLAGRPRVLRGFAPPAQPWLAGHRGVDLAAAPGAEVHAAGAGTVGYAGPLAERGVVTVLHADGLRTTYLPVRPSVRRGQTVGRGEVIGAVQDVPGHCPATCLHWGLLRDDLYLDPLLLLGHGQVRLLPVWPAPQGHAGDGAGLRPHQ</sequence>
<dbReference type="InterPro" id="IPR050570">
    <property type="entry name" value="Cell_wall_metabolism_enzyme"/>
</dbReference>
<dbReference type="Proteomes" id="UP001230426">
    <property type="component" value="Unassembled WGS sequence"/>
</dbReference>
<dbReference type="PANTHER" id="PTHR21666:SF289">
    <property type="entry name" value="L-ALA--D-GLU ENDOPEPTIDASE"/>
    <property type="match status" value="1"/>
</dbReference>
<proteinExistence type="predicted"/>
<dbReference type="InterPro" id="IPR011055">
    <property type="entry name" value="Dup_hybrid_motif"/>
</dbReference>
<feature type="signal peptide" evidence="3">
    <location>
        <begin position="1"/>
        <end position="30"/>
    </location>
</feature>
<dbReference type="SUPFAM" id="SSF51261">
    <property type="entry name" value="Duplicated hybrid motif"/>
    <property type="match status" value="1"/>
</dbReference>
<evidence type="ECO:0000256" key="2">
    <source>
        <dbReference type="SAM" id="MobiDB-lite"/>
    </source>
</evidence>
<dbReference type="InterPro" id="IPR016047">
    <property type="entry name" value="M23ase_b-sheet_dom"/>
</dbReference>
<dbReference type="RefSeq" id="WP_306856617.1">
    <property type="nucleotide sequence ID" value="NZ_JAUSRB010000001.1"/>
</dbReference>
<feature type="domain" description="M23ase beta-sheet core" evidence="4">
    <location>
        <begin position="121"/>
        <end position="214"/>
    </location>
</feature>
<keyword evidence="1 3" id="KW-0732">Signal</keyword>
<keyword evidence="5" id="KW-0378">Hydrolase</keyword>
<comment type="caution">
    <text evidence="5">The sequence shown here is derived from an EMBL/GenBank/DDBJ whole genome shotgun (WGS) entry which is preliminary data.</text>
</comment>
<reference evidence="5 6" key="1">
    <citation type="submission" date="2023-07" db="EMBL/GenBank/DDBJ databases">
        <title>Sequencing the genomes of 1000 actinobacteria strains.</title>
        <authorList>
            <person name="Klenk H.-P."/>
        </authorList>
    </citation>
    <scope>NUCLEOTIDE SEQUENCE [LARGE SCALE GENOMIC DNA]</scope>
    <source>
        <strain evidence="5 6">DSM 44109</strain>
    </source>
</reference>
<gene>
    <name evidence="5" type="ORF">J2S55_000198</name>
</gene>
<organism evidence="5 6">
    <name type="scientific">Streptosporangium brasiliense</name>
    <dbReference type="NCBI Taxonomy" id="47480"/>
    <lineage>
        <taxon>Bacteria</taxon>
        <taxon>Bacillati</taxon>
        <taxon>Actinomycetota</taxon>
        <taxon>Actinomycetes</taxon>
        <taxon>Streptosporangiales</taxon>
        <taxon>Streptosporangiaceae</taxon>
        <taxon>Streptosporangium</taxon>
    </lineage>
</organism>